<dbReference type="InterPro" id="IPR003594">
    <property type="entry name" value="HATPase_dom"/>
</dbReference>
<dbReference type="PROSITE" id="PS50109">
    <property type="entry name" value="HIS_KIN"/>
    <property type="match status" value="1"/>
</dbReference>
<comment type="subcellular location">
    <subcellularLocation>
        <location evidence="2">Membrane</location>
    </subcellularLocation>
</comment>
<dbReference type="SUPFAM" id="SSF55874">
    <property type="entry name" value="ATPase domain of HSP90 chaperone/DNA topoisomerase II/histidine kinase"/>
    <property type="match status" value="1"/>
</dbReference>
<dbReference type="GO" id="GO:0000160">
    <property type="term" value="P:phosphorelay signal transduction system"/>
    <property type="evidence" value="ECO:0007669"/>
    <property type="project" value="TreeGrafter"/>
</dbReference>
<name>A0A6J6RMC2_9ZZZZ</name>
<dbReference type="InterPro" id="IPR004358">
    <property type="entry name" value="Sig_transdc_His_kin-like_C"/>
</dbReference>
<dbReference type="EC" id="2.7.13.3" evidence="3"/>
<evidence type="ECO:0000256" key="1">
    <source>
        <dbReference type="ARBA" id="ARBA00000085"/>
    </source>
</evidence>
<proteinExistence type="predicted"/>
<dbReference type="AlphaFoldDB" id="A0A6J6RMC2"/>
<reference evidence="11" key="1">
    <citation type="submission" date="2020-05" db="EMBL/GenBank/DDBJ databases">
        <authorList>
            <person name="Chiriac C."/>
            <person name="Salcher M."/>
            <person name="Ghai R."/>
            <person name="Kavagutti S V."/>
        </authorList>
    </citation>
    <scope>NUCLEOTIDE SEQUENCE</scope>
</reference>
<dbReference type="PRINTS" id="PR00344">
    <property type="entry name" value="BCTRLSENSOR"/>
</dbReference>
<evidence type="ECO:0000256" key="8">
    <source>
        <dbReference type="ARBA" id="ARBA00022989"/>
    </source>
</evidence>
<evidence type="ECO:0000256" key="3">
    <source>
        <dbReference type="ARBA" id="ARBA00012438"/>
    </source>
</evidence>
<sequence>MRVLAHVQPTSVDILVVDRGPGVRPELRTQMFEPFQRLDDSSPGGLGLGLAVARGLAEAVGGTLSAEDTPGGGMTMVLSVPRAEAVS</sequence>
<keyword evidence="9" id="KW-0472">Membrane</keyword>
<dbReference type="PANTHER" id="PTHR45436">
    <property type="entry name" value="SENSOR HISTIDINE KINASE YKOH"/>
    <property type="match status" value="1"/>
</dbReference>
<dbReference type="InterPro" id="IPR005467">
    <property type="entry name" value="His_kinase_dom"/>
</dbReference>
<dbReference type="Gene3D" id="3.30.565.10">
    <property type="entry name" value="Histidine kinase-like ATPase, C-terminal domain"/>
    <property type="match status" value="1"/>
</dbReference>
<protein>
    <recommendedName>
        <fullName evidence="3">histidine kinase</fullName>
        <ecNumber evidence="3">2.7.13.3</ecNumber>
    </recommendedName>
</protein>
<dbReference type="GO" id="GO:0005886">
    <property type="term" value="C:plasma membrane"/>
    <property type="evidence" value="ECO:0007669"/>
    <property type="project" value="TreeGrafter"/>
</dbReference>
<keyword evidence="6" id="KW-0812">Transmembrane</keyword>
<keyword evidence="5" id="KW-0808">Transferase</keyword>
<dbReference type="EMBL" id="CAEZXR010000294">
    <property type="protein sequence ID" value="CAB4723374.1"/>
    <property type="molecule type" value="Genomic_DNA"/>
</dbReference>
<keyword evidence="7" id="KW-0418">Kinase</keyword>
<accession>A0A6J6RMC2</accession>
<keyword evidence="4" id="KW-0597">Phosphoprotein</keyword>
<evidence type="ECO:0000256" key="4">
    <source>
        <dbReference type="ARBA" id="ARBA00022553"/>
    </source>
</evidence>
<dbReference type="InterPro" id="IPR036890">
    <property type="entry name" value="HATPase_C_sf"/>
</dbReference>
<organism evidence="11">
    <name type="scientific">freshwater metagenome</name>
    <dbReference type="NCBI Taxonomy" id="449393"/>
    <lineage>
        <taxon>unclassified sequences</taxon>
        <taxon>metagenomes</taxon>
        <taxon>ecological metagenomes</taxon>
    </lineage>
</organism>
<evidence type="ECO:0000256" key="2">
    <source>
        <dbReference type="ARBA" id="ARBA00004370"/>
    </source>
</evidence>
<feature type="domain" description="Histidine kinase" evidence="10">
    <location>
        <begin position="1"/>
        <end position="84"/>
    </location>
</feature>
<evidence type="ECO:0000256" key="9">
    <source>
        <dbReference type="ARBA" id="ARBA00023136"/>
    </source>
</evidence>
<gene>
    <name evidence="11" type="ORF">UFOPK2579_02136</name>
</gene>
<dbReference type="InterPro" id="IPR050428">
    <property type="entry name" value="TCS_sensor_his_kinase"/>
</dbReference>
<dbReference type="GO" id="GO:0004673">
    <property type="term" value="F:protein histidine kinase activity"/>
    <property type="evidence" value="ECO:0007669"/>
    <property type="project" value="UniProtKB-EC"/>
</dbReference>
<dbReference type="PANTHER" id="PTHR45436:SF5">
    <property type="entry name" value="SENSOR HISTIDINE KINASE TRCS"/>
    <property type="match status" value="1"/>
</dbReference>
<comment type="catalytic activity">
    <reaction evidence="1">
        <text>ATP + protein L-histidine = ADP + protein N-phospho-L-histidine.</text>
        <dbReference type="EC" id="2.7.13.3"/>
    </reaction>
</comment>
<keyword evidence="8" id="KW-1133">Transmembrane helix</keyword>
<evidence type="ECO:0000313" key="11">
    <source>
        <dbReference type="EMBL" id="CAB4723374.1"/>
    </source>
</evidence>
<evidence type="ECO:0000259" key="10">
    <source>
        <dbReference type="PROSITE" id="PS50109"/>
    </source>
</evidence>
<evidence type="ECO:0000256" key="5">
    <source>
        <dbReference type="ARBA" id="ARBA00022679"/>
    </source>
</evidence>
<evidence type="ECO:0000256" key="7">
    <source>
        <dbReference type="ARBA" id="ARBA00022777"/>
    </source>
</evidence>
<evidence type="ECO:0000256" key="6">
    <source>
        <dbReference type="ARBA" id="ARBA00022692"/>
    </source>
</evidence>
<dbReference type="Pfam" id="PF02518">
    <property type="entry name" value="HATPase_c"/>
    <property type="match status" value="1"/>
</dbReference>